<comment type="caution">
    <text evidence="1">The sequence shown here is derived from an EMBL/GenBank/DDBJ whole genome shotgun (WGS) entry which is preliminary data.</text>
</comment>
<protein>
    <submittedName>
        <fullName evidence="1">Uncharacterized protein</fullName>
    </submittedName>
</protein>
<accession>A0ABN0V174</accession>
<name>A0ABN0V174_9ACTN</name>
<dbReference type="Proteomes" id="UP001501867">
    <property type="component" value="Unassembled WGS sequence"/>
</dbReference>
<evidence type="ECO:0000313" key="1">
    <source>
        <dbReference type="EMBL" id="GAA0270196.1"/>
    </source>
</evidence>
<organism evidence="1 2">
    <name type="scientific">Streptomyces polychromogenes</name>
    <dbReference type="NCBI Taxonomy" id="67342"/>
    <lineage>
        <taxon>Bacteria</taxon>
        <taxon>Bacillati</taxon>
        <taxon>Actinomycetota</taxon>
        <taxon>Actinomycetes</taxon>
        <taxon>Kitasatosporales</taxon>
        <taxon>Streptomycetaceae</taxon>
        <taxon>Streptomyces</taxon>
    </lineage>
</organism>
<dbReference type="RefSeq" id="WP_344151551.1">
    <property type="nucleotide sequence ID" value="NZ_BAAABV010000005.1"/>
</dbReference>
<keyword evidence="2" id="KW-1185">Reference proteome</keyword>
<sequence>MALTAPHIDRPVRPLAHVVWQTGYQGGEGRGIEVDPFRRLMYLRQHMLTEATAAARRNGRTPRVALYVCTKASAPDPGPVFDRLRTVARVRGMRAGAEFTDATAPTIPGRGGGFMNMLEHVQHGYADGILCISYEHVSPDLEEYEEVLRSATSRRWFVALAAPETGA</sequence>
<evidence type="ECO:0000313" key="2">
    <source>
        <dbReference type="Proteomes" id="UP001501867"/>
    </source>
</evidence>
<reference evidence="1 2" key="1">
    <citation type="journal article" date="2019" name="Int. J. Syst. Evol. Microbiol.">
        <title>The Global Catalogue of Microorganisms (GCM) 10K type strain sequencing project: providing services to taxonomists for standard genome sequencing and annotation.</title>
        <authorList>
            <consortium name="The Broad Institute Genomics Platform"/>
            <consortium name="The Broad Institute Genome Sequencing Center for Infectious Disease"/>
            <person name="Wu L."/>
            <person name="Ma J."/>
        </authorList>
    </citation>
    <scope>NUCLEOTIDE SEQUENCE [LARGE SCALE GENOMIC DNA]</scope>
    <source>
        <strain evidence="1 2">JCM 4505</strain>
    </source>
</reference>
<gene>
    <name evidence="1" type="ORF">GCM10010302_04700</name>
</gene>
<dbReference type="EMBL" id="BAAABV010000005">
    <property type="protein sequence ID" value="GAA0270196.1"/>
    <property type="molecule type" value="Genomic_DNA"/>
</dbReference>
<proteinExistence type="predicted"/>